<evidence type="ECO:0000313" key="2">
    <source>
        <dbReference type="Proteomes" id="UP001589747"/>
    </source>
</evidence>
<protein>
    <submittedName>
        <fullName evidence="1">Uncharacterized protein</fullName>
    </submittedName>
</protein>
<dbReference type="EMBL" id="JBHMDO010000029">
    <property type="protein sequence ID" value="MFB9327770.1"/>
    <property type="molecule type" value="Genomic_DNA"/>
</dbReference>
<organism evidence="1 2">
    <name type="scientific">Paenibacillus aurantiacus</name>
    <dbReference type="NCBI Taxonomy" id="1936118"/>
    <lineage>
        <taxon>Bacteria</taxon>
        <taxon>Bacillati</taxon>
        <taxon>Bacillota</taxon>
        <taxon>Bacilli</taxon>
        <taxon>Bacillales</taxon>
        <taxon>Paenibacillaceae</taxon>
        <taxon>Paenibacillus</taxon>
    </lineage>
</organism>
<evidence type="ECO:0000313" key="1">
    <source>
        <dbReference type="EMBL" id="MFB9327770.1"/>
    </source>
</evidence>
<keyword evidence="2" id="KW-1185">Reference proteome</keyword>
<comment type="caution">
    <text evidence="1">The sequence shown here is derived from an EMBL/GenBank/DDBJ whole genome shotgun (WGS) entry which is preliminary data.</text>
</comment>
<name>A0ABV5KRB5_9BACL</name>
<gene>
    <name evidence="1" type="ORF">ACFFSY_17725</name>
</gene>
<proteinExistence type="predicted"/>
<accession>A0ABV5KRB5</accession>
<reference evidence="1 2" key="1">
    <citation type="submission" date="2024-09" db="EMBL/GenBank/DDBJ databases">
        <authorList>
            <person name="Sun Q."/>
            <person name="Mori K."/>
        </authorList>
    </citation>
    <scope>NUCLEOTIDE SEQUENCE [LARGE SCALE GENOMIC DNA]</scope>
    <source>
        <strain evidence="1 2">TISTR 2452</strain>
    </source>
</reference>
<dbReference type="RefSeq" id="WP_377496398.1">
    <property type="nucleotide sequence ID" value="NZ_JBHMDO010000029.1"/>
</dbReference>
<dbReference type="Proteomes" id="UP001589747">
    <property type="component" value="Unassembled WGS sequence"/>
</dbReference>
<sequence length="83" mass="9547">MSAETFKIRAAESRPEINYSGRLSYFANRINSLNTALQKVCFLGEKVYFFIRQVTATNELPERQNTAGSRLFSGRIIAEIRKR</sequence>